<dbReference type="Proteomes" id="UP000019132">
    <property type="component" value="Unassembled WGS sequence"/>
</dbReference>
<dbReference type="EMBL" id="GL376560">
    <property type="status" value="NOT_ANNOTATED_CDS"/>
    <property type="molecule type" value="Genomic_DNA"/>
</dbReference>
<dbReference type="eggNOG" id="ENOG502RA7V">
    <property type="taxonomic scope" value="Eukaryota"/>
</dbReference>
<dbReference type="VEuPathDB" id="FungiDB:PYU1_G007092"/>
<dbReference type="AlphaFoldDB" id="K3WQ65"/>
<dbReference type="EnsemblProtists" id="PYU1_T007107">
    <property type="protein sequence ID" value="PYU1_T007107"/>
    <property type="gene ID" value="PYU1_G007092"/>
</dbReference>
<evidence type="ECO:0000256" key="1">
    <source>
        <dbReference type="SAM" id="MobiDB-lite"/>
    </source>
</evidence>
<protein>
    <submittedName>
        <fullName evidence="2">Uncharacterized protein</fullName>
    </submittedName>
</protein>
<proteinExistence type="predicted"/>
<dbReference type="InParanoid" id="K3WQ65"/>
<organism evidence="2 3">
    <name type="scientific">Globisporangium ultimum (strain ATCC 200006 / CBS 805.95 / DAOM BR144)</name>
    <name type="common">Pythium ultimum</name>
    <dbReference type="NCBI Taxonomy" id="431595"/>
    <lineage>
        <taxon>Eukaryota</taxon>
        <taxon>Sar</taxon>
        <taxon>Stramenopiles</taxon>
        <taxon>Oomycota</taxon>
        <taxon>Peronosporomycetes</taxon>
        <taxon>Pythiales</taxon>
        <taxon>Pythiaceae</taxon>
        <taxon>Globisporangium</taxon>
    </lineage>
</organism>
<name>K3WQ65_GLOUD</name>
<dbReference type="HOGENOM" id="CLU_1334240_0_0_1"/>
<sequence>MTEEYEALKCRYPSKKCWNQRAVKRNGERHNLCEMHRQKANNNQRRLDKKRKGGNMKRSTSPLTMIAVVGDKEARDYDVHDKQHLRIRLTGVYSEQQIQPTLQQQEQQLSPSMDAQHKQMLREREMAAVLVQTRHLQLPPLNAHRAHAPLLPAPLHKISSPLPPSTSSHMFTKAPTILLPPITSVSRATSAEYVARCNATSTSPAPLLVSHPNWSFRYGSEEKIN</sequence>
<keyword evidence="3" id="KW-1185">Reference proteome</keyword>
<reference evidence="3" key="2">
    <citation type="submission" date="2010-04" db="EMBL/GenBank/DDBJ databases">
        <authorList>
            <person name="Buell R."/>
            <person name="Hamilton J."/>
            <person name="Hostetler J."/>
        </authorList>
    </citation>
    <scope>NUCLEOTIDE SEQUENCE [LARGE SCALE GENOMIC DNA]</scope>
    <source>
        <strain evidence="3">DAOM:BR144</strain>
    </source>
</reference>
<evidence type="ECO:0000313" key="3">
    <source>
        <dbReference type="Proteomes" id="UP000019132"/>
    </source>
</evidence>
<accession>K3WQ65</accession>
<reference evidence="2" key="3">
    <citation type="submission" date="2015-02" db="UniProtKB">
        <authorList>
            <consortium name="EnsemblProtists"/>
        </authorList>
    </citation>
    <scope>IDENTIFICATION</scope>
    <source>
        <strain evidence="2">DAOM BR144</strain>
    </source>
</reference>
<feature type="region of interest" description="Disordered" evidence="1">
    <location>
        <begin position="37"/>
        <end position="59"/>
    </location>
</feature>
<reference evidence="3" key="1">
    <citation type="journal article" date="2010" name="Genome Biol.">
        <title>Genome sequence of the necrotrophic plant pathogen Pythium ultimum reveals original pathogenicity mechanisms and effector repertoire.</title>
        <authorList>
            <person name="Levesque C.A."/>
            <person name="Brouwer H."/>
            <person name="Cano L."/>
            <person name="Hamilton J.P."/>
            <person name="Holt C."/>
            <person name="Huitema E."/>
            <person name="Raffaele S."/>
            <person name="Robideau G.P."/>
            <person name="Thines M."/>
            <person name="Win J."/>
            <person name="Zerillo M.M."/>
            <person name="Beakes G.W."/>
            <person name="Boore J.L."/>
            <person name="Busam D."/>
            <person name="Dumas B."/>
            <person name="Ferriera S."/>
            <person name="Fuerstenberg S.I."/>
            <person name="Gachon C.M."/>
            <person name="Gaulin E."/>
            <person name="Govers F."/>
            <person name="Grenville-Briggs L."/>
            <person name="Horner N."/>
            <person name="Hostetler J."/>
            <person name="Jiang R.H."/>
            <person name="Johnson J."/>
            <person name="Krajaejun T."/>
            <person name="Lin H."/>
            <person name="Meijer H.J."/>
            <person name="Moore B."/>
            <person name="Morris P."/>
            <person name="Phuntmart V."/>
            <person name="Puiu D."/>
            <person name="Shetty J."/>
            <person name="Stajich J.E."/>
            <person name="Tripathy S."/>
            <person name="Wawra S."/>
            <person name="van West P."/>
            <person name="Whitty B.R."/>
            <person name="Coutinho P.M."/>
            <person name="Henrissat B."/>
            <person name="Martin F."/>
            <person name="Thomas P.D."/>
            <person name="Tyler B.M."/>
            <person name="De Vries R.P."/>
            <person name="Kamoun S."/>
            <person name="Yandell M."/>
            <person name="Tisserat N."/>
            <person name="Buell C.R."/>
        </authorList>
    </citation>
    <scope>NUCLEOTIDE SEQUENCE</scope>
    <source>
        <strain evidence="3">DAOM:BR144</strain>
    </source>
</reference>
<evidence type="ECO:0000313" key="2">
    <source>
        <dbReference type="EnsemblProtists" id="PYU1_T007107"/>
    </source>
</evidence>